<name>A0A5F8H3E5_MONDO</name>
<dbReference type="GeneTree" id="ENSGT00390000012267"/>
<organism evidence="2 3">
    <name type="scientific">Monodelphis domestica</name>
    <name type="common">Gray short-tailed opossum</name>
    <dbReference type="NCBI Taxonomy" id="13616"/>
    <lineage>
        <taxon>Eukaryota</taxon>
        <taxon>Metazoa</taxon>
        <taxon>Chordata</taxon>
        <taxon>Craniata</taxon>
        <taxon>Vertebrata</taxon>
        <taxon>Euteleostomi</taxon>
        <taxon>Mammalia</taxon>
        <taxon>Metatheria</taxon>
        <taxon>Didelphimorphia</taxon>
        <taxon>Didelphidae</taxon>
        <taxon>Monodelphis</taxon>
    </lineage>
</organism>
<dbReference type="GO" id="GO:0008409">
    <property type="term" value="F:5'-3' exonuclease activity"/>
    <property type="evidence" value="ECO:0007669"/>
    <property type="project" value="InterPro"/>
</dbReference>
<feature type="compositionally biased region" description="Gly residues" evidence="1">
    <location>
        <begin position="18"/>
        <end position="47"/>
    </location>
</feature>
<keyword evidence="3" id="KW-1185">Reference proteome</keyword>
<proteinExistence type="predicted"/>
<accession>A0A5F8H3E5</accession>
<feature type="compositionally biased region" description="Basic and acidic residues" evidence="1">
    <location>
        <begin position="1"/>
        <end position="12"/>
    </location>
</feature>
<evidence type="ECO:0000313" key="3">
    <source>
        <dbReference type="Proteomes" id="UP000002280"/>
    </source>
</evidence>
<dbReference type="InterPro" id="IPR038838">
    <property type="entry name" value="TRIR"/>
</dbReference>
<protein>
    <submittedName>
        <fullName evidence="2">Telomerase RNA component interacting RNase</fullName>
    </submittedName>
</protein>
<dbReference type="Proteomes" id="UP000002280">
    <property type="component" value="Chromosome 3"/>
</dbReference>
<feature type="region of interest" description="Disordered" evidence="1">
    <location>
        <begin position="1"/>
        <end position="130"/>
    </location>
</feature>
<dbReference type="Bgee" id="ENSMODG00000025628">
    <property type="expression patterns" value="Expressed in blood and 20 other cell types or tissues"/>
</dbReference>
<dbReference type="PANTHER" id="PTHR34753:SF1">
    <property type="entry name" value="TELOMERASE RNA COMPONENT INTERACTING RNASE"/>
    <property type="match status" value="1"/>
</dbReference>
<evidence type="ECO:0000256" key="1">
    <source>
        <dbReference type="SAM" id="MobiDB-lite"/>
    </source>
</evidence>
<evidence type="ECO:0000313" key="2">
    <source>
        <dbReference type="Ensembl" id="ENSMODP00000054358.1"/>
    </source>
</evidence>
<reference evidence="2" key="3">
    <citation type="submission" date="2025-09" db="UniProtKB">
        <authorList>
            <consortium name="Ensembl"/>
        </authorList>
    </citation>
    <scope>IDENTIFICATION</scope>
</reference>
<dbReference type="GO" id="GO:0008408">
    <property type="term" value="F:3'-5' exonuclease activity"/>
    <property type="evidence" value="ECO:0007669"/>
    <property type="project" value="InterPro"/>
</dbReference>
<feature type="compositionally biased region" description="Basic and acidic residues" evidence="1">
    <location>
        <begin position="77"/>
        <end position="89"/>
    </location>
</feature>
<dbReference type="AlphaFoldDB" id="A0A5F8H3E5"/>
<dbReference type="Ensembl" id="ENSMODT00000080120.1">
    <property type="protein sequence ID" value="ENSMODP00000054358.1"/>
    <property type="gene ID" value="ENSMODG00000025628.2"/>
</dbReference>
<sequence length="167" mass="16973">MAARGRRAEPAGREPSGPAGGGAGGGGGSRWPGPGGAGAESGAGSGTGEEEEDATAASGPASGGVNLFANDGSFLELFKRKMEEEEERRRQRQQQQSPDEPPPPPGAAAAPTPAGGGEPKKRSGPGPAALSFVMTSKGDAWAKYMAEVKKYKAHQCSDDDKTRPLVK</sequence>
<gene>
    <name evidence="2" type="primary">TRIR</name>
</gene>
<dbReference type="PANTHER" id="PTHR34753">
    <property type="entry name" value="TELOMERASE RNA COMPONENT INTERACTING RNASE"/>
    <property type="match status" value="1"/>
</dbReference>
<reference evidence="2 3" key="1">
    <citation type="journal article" date="2007" name="Nature">
        <title>Genome of the marsupial Monodelphis domestica reveals innovation in non-coding sequences.</title>
        <authorList>
            <person name="Mikkelsen T.S."/>
            <person name="Wakefield M.J."/>
            <person name="Aken B."/>
            <person name="Amemiya C.T."/>
            <person name="Chang J.L."/>
            <person name="Duke S."/>
            <person name="Garber M."/>
            <person name="Gentles A.J."/>
            <person name="Goodstadt L."/>
            <person name="Heger A."/>
            <person name="Jurka J."/>
            <person name="Kamal M."/>
            <person name="Mauceli E."/>
            <person name="Searle S.M."/>
            <person name="Sharpe T."/>
            <person name="Baker M.L."/>
            <person name="Batzer M.A."/>
            <person name="Benos P.V."/>
            <person name="Belov K."/>
            <person name="Clamp M."/>
            <person name="Cook A."/>
            <person name="Cuff J."/>
            <person name="Das R."/>
            <person name="Davidow L."/>
            <person name="Deakin J.E."/>
            <person name="Fazzari M.J."/>
            <person name="Glass J.L."/>
            <person name="Grabherr M."/>
            <person name="Greally J.M."/>
            <person name="Gu W."/>
            <person name="Hore T.A."/>
            <person name="Huttley G.A."/>
            <person name="Kleber M."/>
            <person name="Jirtle R.L."/>
            <person name="Koina E."/>
            <person name="Lee J.T."/>
            <person name="Mahony S."/>
            <person name="Marra M.A."/>
            <person name="Miller R.D."/>
            <person name="Nicholls R.D."/>
            <person name="Oda M."/>
            <person name="Papenfuss A.T."/>
            <person name="Parra Z.E."/>
            <person name="Pollock D.D."/>
            <person name="Ray D.A."/>
            <person name="Schein J.E."/>
            <person name="Speed T.P."/>
            <person name="Thompson K."/>
            <person name="VandeBerg J.L."/>
            <person name="Wade C.M."/>
            <person name="Walker J.A."/>
            <person name="Waters P.D."/>
            <person name="Webber C."/>
            <person name="Weidman J.R."/>
            <person name="Xie X."/>
            <person name="Zody M.C."/>
            <person name="Baldwin J."/>
            <person name="Abdouelleil A."/>
            <person name="Abdulkadir J."/>
            <person name="Abebe A."/>
            <person name="Abera B."/>
            <person name="Abreu J."/>
            <person name="Acer S.C."/>
            <person name="Aftuck L."/>
            <person name="Alexander A."/>
            <person name="An P."/>
            <person name="Anderson E."/>
            <person name="Anderson S."/>
            <person name="Arachi H."/>
            <person name="Azer M."/>
            <person name="Bachantsang P."/>
            <person name="Barry A."/>
            <person name="Bayul T."/>
            <person name="Berlin A."/>
            <person name="Bessette D."/>
            <person name="Bloom T."/>
            <person name="Bloom T."/>
            <person name="Boguslavskiy L."/>
            <person name="Bonnet C."/>
            <person name="Boukhgalter B."/>
            <person name="Bourzgui I."/>
            <person name="Brown A."/>
            <person name="Cahill P."/>
            <person name="Channer S."/>
            <person name="Cheshatsang Y."/>
            <person name="Chuda L."/>
            <person name="Citroen M."/>
            <person name="Collymore A."/>
            <person name="Cooke P."/>
            <person name="Costello M."/>
            <person name="D'Aco K."/>
            <person name="Daza R."/>
            <person name="De Haan G."/>
            <person name="DeGray S."/>
            <person name="DeMaso C."/>
            <person name="Dhargay N."/>
            <person name="Dooley K."/>
            <person name="Dooley E."/>
            <person name="Doricent M."/>
            <person name="Dorje P."/>
            <person name="Dorjee K."/>
            <person name="Dupes A."/>
            <person name="Elong R."/>
            <person name="Falk J."/>
            <person name="Farina A."/>
            <person name="Faro S."/>
            <person name="Ferguson D."/>
            <person name="Fisher S."/>
            <person name="Foley C.D."/>
            <person name="Franke A."/>
            <person name="Friedrich D."/>
            <person name="Gadbois L."/>
            <person name="Gearin G."/>
            <person name="Gearin C.R."/>
            <person name="Giannoukos G."/>
            <person name="Goode T."/>
            <person name="Graham J."/>
            <person name="Grandbois E."/>
            <person name="Grewal S."/>
            <person name="Gyaltsen K."/>
            <person name="Hafez N."/>
            <person name="Hagos B."/>
            <person name="Hall J."/>
            <person name="Henson C."/>
            <person name="Hollinger A."/>
            <person name="Honan T."/>
            <person name="Huard M.D."/>
            <person name="Hughes L."/>
            <person name="Hurhula B."/>
            <person name="Husby M.E."/>
            <person name="Kamat A."/>
            <person name="Kanga B."/>
            <person name="Kashin S."/>
            <person name="Khazanovich D."/>
            <person name="Kisner P."/>
            <person name="Lance K."/>
            <person name="Lara M."/>
            <person name="Lee W."/>
            <person name="Lennon N."/>
            <person name="Letendre F."/>
            <person name="LeVine R."/>
            <person name="Lipovsky A."/>
            <person name="Liu X."/>
            <person name="Liu J."/>
            <person name="Liu S."/>
            <person name="Lokyitsang T."/>
            <person name="Lokyitsang Y."/>
            <person name="Lubonja R."/>
            <person name="Lui A."/>
            <person name="MacDonald P."/>
            <person name="Magnisalis V."/>
            <person name="Maru K."/>
            <person name="Matthews C."/>
            <person name="McCusker W."/>
            <person name="McDonough S."/>
            <person name="Mehta T."/>
            <person name="Meldrim J."/>
            <person name="Meneus L."/>
            <person name="Mihai O."/>
            <person name="Mihalev A."/>
            <person name="Mihova T."/>
            <person name="Mittelman R."/>
            <person name="Mlenga V."/>
            <person name="Montmayeur A."/>
            <person name="Mulrain L."/>
            <person name="Navidi A."/>
            <person name="Naylor J."/>
            <person name="Negash T."/>
            <person name="Nguyen T."/>
            <person name="Nguyen N."/>
            <person name="Nicol R."/>
            <person name="Norbu C."/>
            <person name="Norbu N."/>
            <person name="Novod N."/>
            <person name="O'Neill B."/>
            <person name="Osman S."/>
            <person name="Markiewicz E."/>
            <person name="Oyono O.L."/>
            <person name="Patti C."/>
            <person name="Phunkhang P."/>
            <person name="Pierre F."/>
            <person name="Priest M."/>
            <person name="Raghuraman S."/>
            <person name="Rege F."/>
            <person name="Reyes R."/>
            <person name="Rise C."/>
            <person name="Rogov P."/>
            <person name="Ross K."/>
            <person name="Ryan E."/>
            <person name="Settipalli S."/>
            <person name="Shea T."/>
            <person name="Sherpa N."/>
            <person name="Shi L."/>
            <person name="Shih D."/>
            <person name="Sparrow T."/>
            <person name="Spaulding J."/>
            <person name="Stalker J."/>
            <person name="Stange-Thomann N."/>
            <person name="Stavropoulos S."/>
            <person name="Stone C."/>
            <person name="Strader C."/>
            <person name="Tesfaye S."/>
            <person name="Thomson T."/>
            <person name="Thoulutsang Y."/>
            <person name="Thoulutsang D."/>
            <person name="Topham K."/>
            <person name="Topping I."/>
            <person name="Tsamla T."/>
            <person name="Vassiliev H."/>
            <person name="Vo A."/>
            <person name="Wangchuk T."/>
            <person name="Wangdi T."/>
            <person name="Weiand M."/>
            <person name="Wilkinson J."/>
            <person name="Wilson A."/>
            <person name="Yadav S."/>
            <person name="Young G."/>
            <person name="Yu Q."/>
            <person name="Zembek L."/>
            <person name="Zhong D."/>
            <person name="Zimmer A."/>
            <person name="Zwirko Z."/>
            <person name="Jaffe D.B."/>
            <person name="Alvarez P."/>
            <person name="Brockman W."/>
            <person name="Butler J."/>
            <person name="Chin C."/>
            <person name="Gnerre S."/>
            <person name="MacCallum I."/>
            <person name="Graves J.A."/>
            <person name="Ponting C.P."/>
            <person name="Breen M."/>
            <person name="Samollow P.B."/>
            <person name="Lander E.S."/>
            <person name="Lindblad-Toh K."/>
        </authorList>
    </citation>
    <scope>NUCLEOTIDE SEQUENCE [LARGE SCALE GENOMIC DNA]</scope>
</reference>
<reference evidence="2" key="2">
    <citation type="submission" date="2025-08" db="UniProtKB">
        <authorList>
            <consortium name="Ensembl"/>
        </authorList>
    </citation>
    <scope>IDENTIFICATION</scope>
</reference>